<feature type="transmembrane region" description="Helical" evidence="1">
    <location>
        <begin position="44"/>
        <end position="68"/>
    </location>
</feature>
<dbReference type="EMBL" id="AGWJ02000002">
    <property type="protein sequence ID" value="EHO83615.1"/>
    <property type="molecule type" value="Genomic_DNA"/>
</dbReference>
<keyword evidence="1" id="KW-1133">Transmembrane helix</keyword>
<name>H1PQE0_9FUSO</name>
<keyword evidence="1" id="KW-0812">Transmembrane</keyword>
<dbReference type="HOGENOM" id="CLU_2752031_0_0_0"/>
<keyword evidence="3" id="KW-1185">Reference proteome</keyword>
<dbReference type="BioCyc" id="FSP457404-HMP:GTSQ-635-MONOMER"/>
<feature type="transmembrane region" description="Helical" evidence="1">
    <location>
        <begin position="6"/>
        <end position="23"/>
    </location>
</feature>
<gene>
    <name evidence="2" type="ORF">HMPREF0402_00633</name>
</gene>
<reference evidence="2 3" key="1">
    <citation type="submission" date="2012-07" db="EMBL/GenBank/DDBJ databases">
        <title>The Genome Sequence of Fusobacterium ulcerans 12_1B.</title>
        <authorList>
            <consortium name="The Broad Institute Genome Sequencing Platform"/>
            <person name="Earl A."/>
            <person name="Ward D."/>
            <person name="Feldgarden M."/>
            <person name="Gevers D."/>
            <person name="Strauss J."/>
            <person name="Ambrose C.E."/>
            <person name="Allen-Vercoe E."/>
            <person name="Walker B."/>
            <person name="Young S.K."/>
            <person name="Zeng Q."/>
            <person name="Gargeya S."/>
            <person name="Fitzgerald M."/>
            <person name="Haas B."/>
            <person name="Abouelleil A."/>
            <person name="Alvarado L."/>
            <person name="Arachchi H.M."/>
            <person name="Berlin A.M."/>
            <person name="Chapman S.B."/>
            <person name="Goldberg J."/>
            <person name="Griggs A."/>
            <person name="Gujja S."/>
            <person name="Hansen M."/>
            <person name="Howarth C."/>
            <person name="Imamovic A."/>
            <person name="Larimer J."/>
            <person name="McCowen C."/>
            <person name="Montmayeur A."/>
            <person name="Murphy C."/>
            <person name="Neiman D."/>
            <person name="Pearson M."/>
            <person name="Priest M."/>
            <person name="Roberts A."/>
            <person name="Saif S."/>
            <person name="Shea T."/>
            <person name="Sisk P."/>
            <person name="Sykes S."/>
            <person name="Wortman J."/>
            <person name="Nusbaum C."/>
            <person name="Birren B."/>
        </authorList>
    </citation>
    <scope>NUCLEOTIDE SEQUENCE [LARGE SCALE GENOMIC DNA]</scope>
    <source>
        <strain evidence="2 3">12_1B</strain>
    </source>
</reference>
<accession>H1PQE0</accession>
<organism evidence="2 3">
    <name type="scientific">Fusobacterium ulcerans 12-1B</name>
    <dbReference type="NCBI Taxonomy" id="457404"/>
    <lineage>
        <taxon>Bacteria</taxon>
        <taxon>Fusobacteriati</taxon>
        <taxon>Fusobacteriota</taxon>
        <taxon>Fusobacteriia</taxon>
        <taxon>Fusobacteriales</taxon>
        <taxon>Fusobacteriaceae</taxon>
        <taxon>Fusobacterium</taxon>
    </lineage>
</organism>
<keyword evidence="1" id="KW-0472">Membrane</keyword>
<sequence>MSSFKIAIIIFIIFIGLLIFDMIKTGMKVTMAIIEFIMLLLEGIWNIILIVLCSALMILVIAFIVFLMKS</sequence>
<dbReference type="PATRIC" id="fig|457404.5.peg.629"/>
<dbReference type="AlphaFoldDB" id="H1PQE0"/>
<evidence type="ECO:0000313" key="3">
    <source>
        <dbReference type="Proteomes" id="UP000003233"/>
    </source>
</evidence>
<dbReference type="RefSeq" id="WP_008695987.1">
    <property type="nucleotide sequence ID" value="NZ_KE161007.1"/>
</dbReference>
<dbReference type="Proteomes" id="UP000003233">
    <property type="component" value="Unassembled WGS sequence"/>
</dbReference>
<protein>
    <submittedName>
        <fullName evidence="2">Uncharacterized protein</fullName>
    </submittedName>
</protein>
<proteinExistence type="predicted"/>
<evidence type="ECO:0000256" key="1">
    <source>
        <dbReference type="SAM" id="Phobius"/>
    </source>
</evidence>
<comment type="caution">
    <text evidence="2">The sequence shown here is derived from an EMBL/GenBank/DDBJ whole genome shotgun (WGS) entry which is preliminary data.</text>
</comment>
<evidence type="ECO:0000313" key="2">
    <source>
        <dbReference type="EMBL" id="EHO83615.1"/>
    </source>
</evidence>